<proteinExistence type="predicted"/>
<protein>
    <submittedName>
        <fullName evidence="1">Uncharacterized protein</fullName>
    </submittedName>
</protein>
<name>A0ABR0WBH5_REHGL</name>
<reference evidence="1 2" key="1">
    <citation type="journal article" date="2021" name="Comput. Struct. Biotechnol. J.">
        <title>De novo genome assembly of the potent medicinal plant Rehmannia glutinosa using nanopore technology.</title>
        <authorList>
            <person name="Ma L."/>
            <person name="Dong C."/>
            <person name="Song C."/>
            <person name="Wang X."/>
            <person name="Zheng X."/>
            <person name="Niu Y."/>
            <person name="Chen S."/>
            <person name="Feng W."/>
        </authorList>
    </citation>
    <scope>NUCLEOTIDE SEQUENCE [LARGE SCALE GENOMIC DNA]</scope>
    <source>
        <strain evidence="1">DH-2019</strain>
    </source>
</reference>
<comment type="caution">
    <text evidence="1">The sequence shown here is derived from an EMBL/GenBank/DDBJ whole genome shotgun (WGS) entry which is preliminary data.</text>
</comment>
<dbReference type="EMBL" id="JABTTQ020000012">
    <property type="protein sequence ID" value="KAK6144808.1"/>
    <property type="molecule type" value="Genomic_DNA"/>
</dbReference>
<keyword evidence="2" id="KW-1185">Reference proteome</keyword>
<evidence type="ECO:0000313" key="2">
    <source>
        <dbReference type="Proteomes" id="UP001318860"/>
    </source>
</evidence>
<evidence type="ECO:0000313" key="1">
    <source>
        <dbReference type="EMBL" id="KAK6144808.1"/>
    </source>
</evidence>
<dbReference type="Proteomes" id="UP001318860">
    <property type="component" value="Unassembled WGS sequence"/>
</dbReference>
<gene>
    <name evidence="1" type="ORF">DH2020_021628</name>
</gene>
<sequence length="419" mass="47049">MDILLVDFLVDAILATAYEFDGEPLFDKLALLFKMEPWKKEVIEILPWTPVPRYLPKRLRFEEGTSSKSKPVQNSISIANWFCQESIRIEFSKTVENFKHCFNGVVKNEKLSGTADYTNVELVEAQLNVKKSGQNVVISGDDWKKGEDPINVFLGIYTEKCGNNDHNNFDFSCDSVEKVKRSMSKKGLEDRYGNNNGANLCGDFLRFEVEFPFFINGLLKDEKNGVEKLSNEDNSCYDDSKVRVRVKQRKDLSFEYLKRFIFDKLSNFPMSDLSAQAYDCKNDGKEALTRPVNQLDHFKALLSVLGGKREFVHGFLRNLKFARVGGVPSSIGGVPLVKDVDEGVVSAVHEEDGEGNSSQKLANGLLSVPLSNADCLRSTLSTVSLTELIDLLPQIGRPSKEDHPDKTKIVLGSGFLQIH</sequence>
<organism evidence="1 2">
    <name type="scientific">Rehmannia glutinosa</name>
    <name type="common">Chinese foxglove</name>
    <dbReference type="NCBI Taxonomy" id="99300"/>
    <lineage>
        <taxon>Eukaryota</taxon>
        <taxon>Viridiplantae</taxon>
        <taxon>Streptophyta</taxon>
        <taxon>Embryophyta</taxon>
        <taxon>Tracheophyta</taxon>
        <taxon>Spermatophyta</taxon>
        <taxon>Magnoliopsida</taxon>
        <taxon>eudicotyledons</taxon>
        <taxon>Gunneridae</taxon>
        <taxon>Pentapetalae</taxon>
        <taxon>asterids</taxon>
        <taxon>lamiids</taxon>
        <taxon>Lamiales</taxon>
        <taxon>Orobanchaceae</taxon>
        <taxon>Rehmannieae</taxon>
        <taxon>Rehmannia</taxon>
    </lineage>
</organism>
<accession>A0ABR0WBH5</accession>